<dbReference type="EMBL" id="MN740010">
    <property type="protein sequence ID" value="QHT83595.1"/>
    <property type="molecule type" value="Genomic_DNA"/>
</dbReference>
<feature type="transmembrane region" description="Helical" evidence="1">
    <location>
        <begin position="400"/>
        <end position="417"/>
    </location>
</feature>
<keyword evidence="1" id="KW-1133">Transmembrane helix</keyword>
<evidence type="ECO:0000313" key="2">
    <source>
        <dbReference type="EMBL" id="QHT83595.1"/>
    </source>
</evidence>
<feature type="transmembrane region" description="Helical" evidence="1">
    <location>
        <begin position="423"/>
        <end position="440"/>
    </location>
</feature>
<keyword evidence="1" id="KW-0472">Membrane</keyword>
<reference evidence="2" key="1">
    <citation type="journal article" date="2020" name="Nature">
        <title>Giant virus diversity and host interactions through global metagenomics.</title>
        <authorList>
            <person name="Schulz F."/>
            <person name="Roux S."/>
            <person name="Paez-Espino D."/>
            <person name="Jungbluth S."/>
            <person name="Walsh D.A."/>
            <person name="Denef V.J."/>
            <person name="McMahon K.D."/>
            <person name="Konstantinidis K.T."/>
            <person name="Eloe-Fadrosh E.A."/>
            <person name="Kyrpides N.C."/>
            <person name="Woyke T."/>
        </authorList>
    </citation>
    <scope>NUCLEOTIDE SEQUENCE</scope>
    <source>
        <strain evidence="2">GVMAG-M-3300023184-168</strain>
    </source>
</reference>
<name>A0A6C0HTX1_9ZZZZ</name>
<feature type="transmembrane region" description="Helical" evidence="1">
    <location>
        <begin position="310"/>
        <end position="330"/>
    </location>
</feature>
<proteinExistence type="predicted"/>
<feature type="transmembrane region" description="Helical" evidence="1">
    <location>
        <begin position="342"/>
        <end position="361"/>
    </location>
</feature>
<organism evidence="2">
    <name type="scientific">viral metagenome</name>
    <dbReference type="NCBI Taxonomy" id="1070528"/>
    <lineage>
        <taxon>unclassified sequences</taxon>
        <taxon>metagenomes</taxon>
        <taxon>organismal metagenomes</taxon>
    </lineage>
</organism>
<sequence length="478" mass="53348">MTNIFTTVDILKNPSTIVDYSGLVNITLYKSDIQSNANSGFFQVSYNSNFLSDGKVKLKMDKTSKEFFLSNIFLTNLIHNNIQGLTDSQSNSDRSIKGELILESTKKDDGSKIYLCFLIKSIISGSPTNNSSFGLLTRIINNLITDNNSKYNYKDSSTSSLPLGLNISGDSSLSNQNDGCICYKDTRNNALIIVFLNPITYINSTNANTGIKTNFNGFDFDNYLTSKNSFTNFSSYPLNETDKISTENHSAIGDSENGILENGISENDIYIDCNPTGEGEENIKTYKLPINSDLMGDIQNSSLSKLMNNFAMFGILLLVSYIGIPKLYNMAVCDKMNDEDQYYARIFILFYFIIVIFSLFVDGSVDGDMTELLVGFFFIFLAILTYVLVLDVGSNNDQDFDISVFIIFVVKVLSYVLFKPKNLAIIILFFVILMITVCIVKDKDGNTFITTKTGKKTTAWLSLLVIPTFAGLITWIIE</sequence>
<accession>A0A6C0HTX1</accession>
<keyword evidence="1" id="KW-0812">Transmembrane</keyword>
<feature type="transmembrane region" description="Helical" evidence="1">
    <location>
        <begin position="373"/>
        <end position="393"/>
    </location>
</feature>
<dbReference type="AlphaFoldDB" id="A0A6C0HTX1"/>
<feature type="transmembrane region" description="Helical" evidence="1">
    <location>
        <begin position="460"/>
        <end position="477"/>
    </location>
</feature>
<evidence type="ECO:0000256" key="1">
    <source>
        <dbReference type="SAM" id="Phobius"/>
    </source>
</evidence>
<protein>
    <submittedName>
        <fullName evidence="2">Uncharacterized protein</fullName>
    </submittedName>
</protein>